<organism evidence="1 2">
    <name type="scientific">Thermonema lapsum</name>
    <dbReference type="NCBI Taxonomy" id="28195"/>
    <lineage>
        <taxon>Bacteria</taxon>
        <taxon>Pseudomonadati</taxon>
        <taxon>Bacteroidota</taxon>
        <taxon>Cytophagia</taxon>
        <taxon>Cytophagales</taxon>
        <taxon>Thermonemataceae</taxon>
        <taxon>Thermonema</taxon>
    </lineage>
</organism>
<dbReference type="AlphaFoldDB" id="A0A846MP34"/>
<dbReference type="RefSeq" id="WP_166918491.1">
    <property type="nucleotide sequence ID" value="NZ_JAASRN010000001.1"/>
</dbReference>
<accession>A0A846MP34</accession>
<gene>
    <name evidence="1" type="ORF">FHS56_000715</name>
</gene>
<comment type="caution">
    <text evidence="1">The sequence shown here is derived from an EMBL/GenBank/DDBJ whole genome shotgun (WGS) entry which is preliminary data.</text>
</comment>
<dbReference type="EMBL" id="JAASRN010000001">
    <property type="protein sequence ID" value="NIK73229.1"/>
    <property type="molecule type" value="Genomic_DNA"/>
</dbReference>
<protein>
    <submittedName>
        <fullName evidence="1">Outer membrane receptor protein involved in Fe transport</fullName>
    </submittedName>
</protein>
<evidence type="ECO:0000313" key="1">
    <source>
        <dbReference type="EMBL" id="NIK73229.1"/>
    </source>
</evidence>
<evidence type="ECO:0000313" key="2">
    <source>
        <dbReference type="Proteomes" id="UP000537126"/>
    </source>
</evidence>
<reference evidence="1 2" key="1">
    <citation type="submission" date="2020-03" db="EMBL/GenBank/DDBJ databases">
        <title>Genomic Encyclopedia of Type Strains, Phase IV (KMG-IV): sequencing the most valuable type-strain genomes for metagenomic binning, comparative biology and taxonomic classification.</title>
        <authorList>
            <person name="Goeker M."/>
        </authorList>
    </citation>
    <scope>NUCLEOTIDE SEQUENCE [LARGE SCALE GENOMIC DNA]</scope>
    <source>
        <strain evidence="1 2">DSM 5718</strain>
    </source>
</reference>
<dbReference type="Proteomes" id="UP000537126">
    <property type="component" value="Unassembled WGS sequence"/>
</dbReference>
<keyword evidence="2" id="KW-1185">Reference proteome</keyword>
<name>A0A846MP34_9BACT</name>
<sequence>MSLLSASAGIQNLLNAYQKDFDRGAQRDSNYIYGPARPRTFSIGIRLQP</sequence>
<proteinExistence type="predicted"/>
<keyword evidence="1" id="KW-0675">Receptor</keyword>